<dbReference type="Proteomes" id="UP000275078">
    <property type="component" value="Unassembled WGS sequence"/>
</dbReference>
<sequence>MPSHLTPQMRAANAKFAKKQELKRGRSSTELKEKVQKRDYKLPVSVGWIYLLGFVLIGGGIFEVLRMML</sequence>
<keyword evidence="5 6" id="KW-0472">Membrane</keyword>
<keyword evidence="3 6" id="KW-0256">Endoplasmic reticulum</keyword>
<keyword evidence="2 6" id="KW-0812">Transmembrane</keyword>
<name>A0A3N4IB21_ASCIM</name>
<accession>A0A3N4IB21</accession>
<reference evidence="7 8" key="1">
    <citation type="journal article" date="2018" name="Nat. Ecol. Evol.">
        <title>Pezizomycetes genomes reveal the molecular basis of ectomycorrhizal truffle lifestyle.</title>
        <authorList>
            <person name="Murat C."/>
            <person name="Payen T."/>
            <person name="Noel B."/>
            <person name="Kuo A."/>
            <person name="Morin E."/>
            <person name="Chen J."/>
            <person name="Kohler A."/>
            <person name="Krizsan K."/>
            <person name="Balestrini R."/>
            <person name="Da Silva C."/>
            <person name="Montanini B."/>
            <person name="Hainaut M."/>
            <person name="Levati E."/>
            <person name="Barry K.W."/>
            <person name="Belfiori B."/>
            <person name="Cichocki N."/>
            <person name="Clum A."/>
            <person name="Dockter R.B."/>
            <person name="Fauchery L."/>
            <person name="Guy J."/>
            <person name="Iotti M."/>
            <person name="Le Tacon F."/>
            <person name="Lindquist E.A."/>
            <person name="Lipzen A."/>
            <person name="Malagnac F."/>
            <person name="Mello A."/>
            <person name="Molinier V."/>
            <person name="Miyauchi S."/>
            <person name="Poulain J."/>
            <person name="Riccioni C."/>
            <person name="Rubini A."/>
            <person name="Sitrit Y."/>
            <person name="Splivallo R."/>
            <person name="Traeger S."/>
            <person name="Wang M."/>
            <person name="Zifcakova L."/>
            <person name="Wipf D."/>
            <person name="Zambonelli A."/>
            <person name="Paolocci F."/>
            <person name="Nowrousian M."/>
            <person name="Ottonello S."/>
            <person name="Baldrian P."/>
            <person name="Spatafora J.W."/>
            <person name="Henrissat B."/>
            <person name="Nagy L.G."/>
            <person name="Aury J.M."/>
            <person name="Wincker P."/>
            <person name="Grigoriev I.V."/>
            <person name="Bonfante P."/>
            <person name="Martin F.M."/>
        </authorList>
    </citation>
    <scope>NUCLEOTIDE SEQUENCE [LARGE SCALE GENOMIC DNA]</scope>
    <source>
        <strain evidence="7 8">RN42</strain>
    </source>
</reference>
<evidence type="ECO:0000256" key="1">
    <source>
        <dbReference type="ARBA" id="ARBA00005500"/>
    </source>
</evidence>
<proteinExistence type="inferred from homology"/>
<evidence type="ECO:0000313" key="7">
    <source>
        <dbReference type="EMBL" id="RPA83293.1"/>
    </source>
</evidence>
<comment type="subcellular location">
    <subcellularLocation>
        <location evidence="6">Membrane</location>
        <topology evidence="6">Single-pass membrane protein</topology>
    </subcellularLocation>
    <subcellularLocation>
        <location evidence="6">Endoplasmic reticulum membrane</location>
        <topology evidence="6">Single-pass membrane protein</topology>
    </subcellularLocation>
</comment>
<evidence type="ECO:0000313" key="8">
    <source>
        <dbReference type="Proteomes" id="UP000275078"/>
    </source>
</evidence>
<gene>
    <name evidence="7" type="ORF">BJ508DRAFT_413484</name>
</gene>
<dbReference type="InterPro" id="IPR010580">
    <property type="entry name" value="ER_stress-assoc"/>
</dbReference>
<evidence type="ECO:0000256" key="5">
    <source>
        <dbReference type="ARBA" id="ARBA00023136"/>
    </source>
</evidence>
<dbReference type="OrthoDB" id="16679at2759"/>
<dbReference type="GO" id="GO:0005789">
    <property type="term" value="C:endoplasmic reticulum membrane"/>
    <property type="evidence" value="ECO:0007669"/>
    <property type="project" value="UniProtKB-SubCell"/>
</dbReference>
<comment type="similarity">
    <text evidence="1 6">Belongs to the RAMP4 family.</text>
</comment>
<organism evidence="7 8">
    <name type="scientific">Ascobolus immersus RN42</name>
    <dbReference type="NCBI Taxonomy" id="1160509"/>
    <lineage>
        <taxon>Eukaryota</taxon>
        <taxon>Fungi</taxon>
        <taxon>Dikarya</taxon>
        <taxon>Ascomycota</taxon>
        <taxon>Pezizomycotina</taxon>
        <taxon>Pezizomycetes</taxon>
        <taxon>Pezizales</taxon>
        <taxon>Ascobolaceae</taxon>
        <taxon>Ascobolus</taxon>
    </lineage>
</organism>
<evidence type="ECO:0000256" key="2">
    <source>
        <dbReference type="ARBA" id="ARBA00022692"/>
    </source>
</evidence>
<comment type="function">
    <text evidence="6">Interacts with target proteins during translocation into the lumen of the endoplasmic reticulum. Protects unfolded target proteins against degradation and facilitate correct glycosylation.</text>
</comment>
<protein>
    <recommendedName>
        <fullName evidence="6">Stress-associated endoplasmic reticulum protein</fullName>
    </recommendedName>
</protein>
<dbReference type="EMBL" id="ML119665">
    <property type="protein sequence ID" value="RPA83293.1"/>
    <property type="molecule type" value="Genomic_DNA"/>
</dbReference>
<evidence type="ECO:0000256" key="3">
    <source>
        <dbReference type="ARBA" id="ARBA00022824"/>
    </source>
</evidence>
<evidence type="ECO:0000256" key="4">
    <source>
        <dbReference type="ARBA" id="ARBA00022989"/>
    </source>
</evidence>
<feature type="transmembrane region" description="Helical" evidence="6">
    <location>
        <begin position="47"/>
        <end position="65"/>
    </location>
</feature>
<dbReference type="Pfam" id="PF06624">
    <property type="entry name" value="RAMP4"/>
    <property type="match status" value="1"/>
</dbReference>
<keyword evidence="8" id="KW-1185">Reference proteome</keyword>
<dbReference type="AlphaFoldDB" id="A0A3N4IB21"/>
<keyword evidence="4 6" id="KW-1133">Transmembrane helix</keyword>
<evidence type="ECO:0000256" key="6">
    <source>
        <dbReference type="RuleBase" id="RU364120"/>
    </source>
</evidence>